<protein>
    <submittedName>
        <fullName evidence="2">Transposase</fullName>
    </submittedName>
</protein>
<keyword evidence="3" id="KW-1185">Reference proteome</keyword>
<feature type="domain" description="Transposase IS116/IS110/IS902 C-terminal" evidence="1">
    <location>
        <begin position="53"/>
        <end position="133"/>
    </location>
</feature>
<proteinExistence type="predicted"/>
<dbReference type="GO" id="GO:0004803">
    <property type="term" value="F:transposase activity"/>
    <property type="evidence" value="ECO:0007669"/>
    <property type="project" value="InterPro"/>
</dbReference>
<evidence type="ECO:0000259" key="1">
    <source>
        <dbReference type="Pfam" id="PF02371"/>
    </source>
</evidence>
<dbReference type="Pfam" id="PF02371">
    <property type="entry name" value="Transposase_20"/>
    <property type="match status" value="1"/>
</dbReference>
<evidence type="ECO:0000313" key="3">
    <source>
        <dbReference type="Proteomes" id="UP000019184"/>
    </source>
</evidence>
<organism evidence="2 3">
    <name type="scientific">Candidatus Contendobacter odensis Run_B_J11</name>
    <dbReference type="NCBI Taxonomy" id="1400861"/>
    <lineage>
        <taxon>Bacteria</taxon>
        <taxon>Pseudomonadati</taxon>
        <taxon>Pseudomonadota</taxon>
        <taxon>Gammaproteobacteria</taxon>
        <taxon>Candidatus Competibacteraceae</taxon>
        <taxon>Candidatus Contendibacter</taxon>
    </lineage>
</organism>
<dbReference type="EMBL" id="CBTK010000212">
    <property type="protein sequence ID" value="CDH45773.1"/>
    <property type="molecule type" value="Genomic_DNA"/>
</dbReference>
<dbReference type="GO" id="GO:0006313">
    <property type="term" value="P:DNA transposition"/>
    <property type="evidence" value="ECO:0007669"/>
    <property type="project" value="InterPro"/>
</dbReference>
<name>A0A7U7GC95_9GAMM</name>
<gene>
    <name evidence="2" type="ORF">BN874_290014</name>
</gene>
<dbReference type="AlphaFoldDB" id="A0A7U7GC95"/>
<dbReference type="PANTHER" id="PTHR33055">
    <property type="entry name" value="TRANSPOSASE FOR INSERTION SEQUENCE ELEMENT IS1111A"/>
    <property type="match status" value="1"/>
</dbReference>
<dbReference type="OrthoDB" id="9795150at2"/>
<dbReference type="Proteomes" id="UP000019184">
    <property type="component" value="Unassembled WGS sequence"/>
</dbReference>
<sequence>MLTAEKNRLASAHRQVQADIRTTITGLEQRLQALDNNLHGRLRASPVWREQDDLLQSVPGIGAVTSVTLLALLPELGTLDRRQISAWVGVCPLNRDSGQYRGQRSIFGGRAVVRTALYMATFTARRFNPIIKAPFTNGGGPQANRPRSL</sequence>
<evidence type="ECO:0000313" key="2">
    <source>
        <dbReference type="EMBL" id="CDH45773.1"/>
    </source>
</evidence>
<dbReference type="GO" id="GO:0003677">
    <property type="term" value="F:DNA binding"/>
    <property type="evidence" value="ECO:0007669"/>
    <property type="project" value="InterPro"/>
</dbReference>
<dbReference type="InterPro" id="IPR047650">
    <property type="entry name" value="Transpos_IS110"/>
</dbReference>
<dbReference type="PANTHER" id="PTHR33055:SF13">
    <property type="entry name" value="TRANSPOSASE"/>
    <property type="match status" value="1"/>
</dbReference>
<comment type="caution">
    <text evidence="2">The sequence shown here is derived from an EMBL/GenBank/DDBJ whole genome shotgun (WGS) entry which is preliminary data.</text>
</comment>
<reference evidence="2 3" key="1">
    <citation type="journal article" date="2014" name="ISME J.">
        <title>Candidatus Competibacter-lineage genomes retrieved from metagenomes reveal functional metabolic diversity.</title>
        <authorList>
            <person name="McIlroy S.J."/>
            <person name="Albertsen M."/>
            <person name="Andresen E.K."/>
            <person name="Saunders A.M."/>
            <person name="Kristiansen R."/>
            <person name="Stokholm-Bjerregaard M."/>
            <person name="Nielsen K.L."/>
            <person name="Nielsen P.H."/>
        </authorList>
    </citation>
    <scope>NUCLEOTIDE SEQUENCE [LARGE SCALE GENOMIC DNA]</scope>
    <source>
        <strain evidence="2 3">Run_B_J11</strain>
    </source>
</reference>
<accession>A0A7U7GC95</accession>
<dbReference type="InterPro" id="IPR003346">
    <property type="entry name" value="Transposase_20"/>
</dbReference>